<dbReference type="HOGENOM" id="CLU_1806697_0_0_1"/>
<protein>
    <submittedName>
        <fullName evidence="1">Uncharacterized protein</fullName>
    </submittedName>
</protein>
<dbReference type="AlphaFoldDB" id="H8ZBQ3"/>
<sequence length="160" mass="18616">MKNKIIFYFAFLQMDKLFSTEIDTLIECLTAMKRTCSISLVKRAQRAAMKIDLIYNVMVHGFEKENQRISEDIYDIAIRLMEELEEKELLIQECKDILAPSSEIDVNDVLSYSKLLGRHSKCPLLWTEDTGLERLPAYPTDSLIQQSLLRAKQMMDDMNN</sequence>
<dbReference type="EMBL" id="JH604634">
    <property type="protein sequence ID" value="EHY66306.1"/>
    <property type="molecule type" value="Genomic_DNA"/>
</dbReference>
<name>H8ZBQ3_NEMA1</name>
<accession>H8ZBQ3</accession>
<proteinExistence type="predicted"/>
<reference evidence="1" key="1">
    <citation type="submission" date="2011-03" db="EMBL/GenBank/DDBJ databases">
        <title>The Genome Sequence of Nematocida sp1 strain ERTm2.</title>
        <authorList>
            <consortium name="The Broad Institute Genome Sequencing Platform"/>
            <consortium name="The Broad Institute Genome Sequencing Center for Infectious Disease"/>
            <person name="Cuomo C."/>
            <person name="Troemel E."/>
            <person name="Young S.K."/>
            <person name="Zeng Q."/>
            <person name="Gargeya S."/>
            <person name="Fitzgerald M."/>
            <person name="Haas B."/>
            <person name="Abouelleil A."/>
            <person name="Alvarado L."/>
            <person name="Arachchi H.M."/>
            <person name="Berlin A."/>
            <person name="Brown A."/>
            <person name="Chapman S.B."/>
            <person name="Chen Z."/>
            <person name="Dunbar C."/>
            <person name="Freedman E."/>
            <person name="Gearin G."/>
            <person name="Gellesch M."/>
            <person name="Goldberg J."/>
            <person name="Griggs A."/>
            <person name="Gujja S."/>
            <person name="Heilman E.R."/>
            <person name="Heiman D."/>
            <person name="Howarth C."/>
            <person name="Larson L."/>
            <person name="Lui A."/>
            <person name="MacDonald P.J.P."/>
            <person name="Mehta T."/>
            <person name="Montmayeur A."/>
            <person name="Murphy C."/>
            <person name="Neiman D."/>
            <person name="Pearson M."/>
            <person name="Priest M."/>
            <person name="Roberts A."/>
            <person name="Saif S."/>
            <person name="Shea T."/>
            <person name="Shenoy N."/>
            <person name="Sisk P."/>
            <person name="Stolte C."/>
            <person name="Sykes S."/>
            <person name="White J."/>
            <person name="Yandava C."/>
            <person name="Wortman J."/>
            <person name="Nusbaum C."/>
            <person name="Birren B."/>
        </authorList>
    </citation>
    <scope>NUCLEOTIDE SEQUENCE</scope>
    <source>
        <strain evidence="1">ERTm2</strain>
    </source>
</reference>
<evidence type="ECO:0000313" key="1">
    <source>
        <dbReference type="EMBL" id="EHY66306.1"/>
    </source>
</evidence>
<organism evidence="1">
    <name type="scientific">Nematocida ausubeli (strain ATCC PRA-371 / ERTm2)</name>
    <name type="common">Nematode killer fungus</name>
    <dbReference type="NCBI Taxonomy" id="1913371"/>
    <lineage>
        <taxon>Eukaryota</taxon>
        <taxon>Fungi</taxon>
        <taxon>Fungi incertae sedis</taxon>
        <taxon>Microsporidia</taxon>
        <taxon>Nematocida</taxon>
    </lineage>
</organism>
<dbReference type="Proteomes" id="UP000005622">
    <property type="component" value="Unassembled WGS sequence"/>
</dbReference>
<gene>
    <name evidence="1" type="ORF">NERG_01002</name>
</gene>